<dbReference type="GO" id="GO:0004165">
    <property type="term" value="F:delta(3)-delta(2)-enoyl-CoA isomerase activity"/>
    <property type="evidence" value="ECO:0007669"/>
    <property type="project" value="UniProtKB-ARBA"/>
</dbReference>
<dbReference type="SUPFAM" id="SSF52096">
    <property type="entry name" value="ClpP/crotonase"/>
    <property type="match status" value="1"/>
</dbReference>
<proteinExistence type="predicted"/>
<dbReference type="EC" id="4.2.1.17" evidence="4"/>
<dbReference type="Proteomes" id="UP000474778">
    <property type="component" value="Unassembled WGS sequence"/>
</dbReference>
<gene>
    <name evidence="4" type="ORF">GNT65_13600</name>
</gene>
<keyword evidence="3" id="KW-0413">Isomerase</keyword>
<dbReference type="AlphaFoldDB" id="A0A6L7HZH4"/>
<dbReference type="PANTHER" id="PTHR43684:SF1">
    <property type="entry name" value="ENOYL-COA DELTA ISOMERASE 2"/>
    <property type="match status" value="1"/>
</dbReference>
<sequence length="245" mass="26807">MSNIQFQDEQGVRIITINRPEKRNALNLEMYTQLTEYLIQGESDNGINAFLLKGEGDCFTSGNDVADFLKNSDLGPDHPAFKFLFSLLDLTKPLVAAVSGPAVGIGTTLLLHCDLVYADNTAKFQLPFVNLALVPEAGASLLLPRLVGQAKASELLLLGEAFDAQSALAIGLINDLLPGDELMSHALTQSIKLAKKPPQALRASRRLIRGDNALIREQMLRELEEFADRLQSDEAKAQFNAFLSR</sequence>
<dbReference type="PANTHER" id="PTHR43684">
    <property type="match status" value="1"/>
</dbReference>
<reference evidence="4 5" key="1">
    <citation type="submission" date="2019-12" db="EMBL/GenBank/DDBJ databases">
        <title>Shewanella insulae sp. nov., isolated from a tidal flat.</title>
        <authorList>
            <person name="Yoon J.-H."/>
        </authorList>
    </citation>
    <scope>NUCLEOTIDE SEQUENCE [LARGE SCALE GENOMIC DNA]</scope>
    <source>
        <strain evidence="4 5">JBTF-M18</strain>
    </source>
</reference>
<name>A0A6L7HZH4_9GAMM</name>
<organism evidence="4 5">
    <name type="scientific">Shewanella insulae</name>
    <dbReference type="NCBI Taxonomy" id="2681496"/>
    <lineage>
        <taxon>Bacteria</taxon>
        <taxon>Pseudomonadati</taxon>
        <taxon>Pseudomonadota</taxon>
        <taxon>Gammaproteobacteria</taxon>
        <taxon>Alteromonadales</taxon>
        <taxon>Shewanellaceae</taxon>
        <taxon>Shewanella</taxon>
    </lineage>
</organism>
<dbReference type="Pfam" id="PF00378">
    <property type="entry name" value="ECH_1"/>
    <property type="match status" value="1"/>
</dbReference>
<comment type="caution">
    <text evidence="4">The sequence shown here is derived from an EMBL/GenBank/DDBJ whole genome shotgun (WGS) entry which is preliminary data.</text>
</comment>
<evidence type="ECO:0000256" key="2">
    <source>
        <dbReference type="ARBA" id="ARBA00023140"/>
    </source>
</evidence>
<dbReference type="InterPro" id="IPR029045">
    <property type="entry name" value="ClpP/crotonase-like_dom_sf"/>
</dbReference>
<evidence type="ECO:0000313" key="5">
    <source>
        <dbReference type="Proteomes" id="UP000474778"/>
    </source>
</evidence>
<evidence type="ECO:0000256" key="1">
    <source>
        <dbReference type="ARBA" id="ARBA00004275"/>
    </source>
</evidence>
<dbReference type="GO" id="GO:0004300">
    <property type="term" value="F:enoyl-CoA hydratase activity"/>
    <property type="evidence" value="ECO:0007669"/>
    <property type="project" value="UniProtKB-EC"/>
</dbReference>
<dbReference type="InterPro" id="IPR001753">
    <property type="entry name" value="Enoyl-CoA_hydra/iso"/>
</dbReference>
<keyword evidence="4" id="KW-0456">Lyase</keyword>
<evidence type="ECO:0000313" key="4">
    <source>
        <dbReference type="EMBL" id="MXR69697.1"/>
    </source>
</evidence>
<keyword evidence="5" id="KW-1185">Reference proteome</keyword>
<dbReference type="Gene3D" id="3.90.226.10">
    <property type="entry name" value="2-enoyl-CoA Hydratase, Chain A, domain 1"/>
    <property type="match status" value="1"/>
</dbReference>
<dbReference type="RefSeq" id="WP_160797068.1">
    <property type="nucleotide sequence ID" value="NZ_WRPA01000012.1"/>
</dbReference>
<dbReference type="InterPro" id="IPR051053">
    <property type="entry name" value="ECH/Chromodomain_protein"/>
</dbReference>
<comment type="subcellular location">
    <subcellularLocation>
        <location evidence="1">Peroxisome</location>
    </subcellularLocation>
</comment>
<evidence type="ECO:0000256" key="3">
    <source>
        <dbReference type="ARBA" id="ARBA00023235"/>
    </source>
</evidence>
<protein>
    <submittedName>
        <fullName evidence="4">Enoyl-CoA hydratase</fullName>
        <ecNumber evidence="4">4.2.1.17</ecNumber>
    </submittedName>
</protein>
<dbReference type="EMBL" id="WRPA01000012">
    <property type="protein sequence ID" value="MXR69697.1"/>
    <property type="molecule type" value="Genomic_DNA"/>
</dbReference>
<dbReference type="CDD" id="cd06558">
    <property type="entry name" value="crotonase-like"/>
    <property type="match status" value="1"/>
</dbReference>
<accession>A0A6L7HZH4</accession>
<keyword evidence="2" id="KW-0576">Peroxisome</keyword>